<evidence type="ECO:0000313" key="1">
    <source>
        <dbReference type="EMBL" id="GAA4022073.1"/>
    </source>
</evidence>
<keyword evidence="2" id="KW-1185">Reference proteome</keyword>
<reference evidence="2" key="1">
    <citation type="journal article" date="2019" name="Int. J. Syst. Evol. Microbiol.">
        <title>The Global Catalogue of Microorganisms (GCM) 10K type strain sequencing project: providing services to taxonomists for standard genome sequencing and annotation.</title>
        <authorList>
            <consortium name="The Broad Institute Genomics Platform"/>
            <consortium name="The Broad Institute Genome Sequencing Center for Infectious Disease"/>
            <person name="Wu L."/>
            <person name="Ma J."/>
        </authorList>
    </citation>
    <scope>NUCLEOTIDE SEQUENCE [LARGE SCALE GENOMIC DNA]</scope>
    <source>
        <strain evidence="2">JCM 17064</strain>
    </source>
</reference>
<gene>
    <name evidence="1" type="ORF">GCM10022386_01320</name>
</gene>
<comment type="caution">
    <text evidence="1">The sequence shown here is derived from an EMBL/GenBank/DDBJ whole genome shotgun (WGS) entry which is preliminary data.</text>
</comment>
<dbReference type="EMBL" id="BAABCR010000001">
    <property type="protein sequence ID" value="GAA4022073.1"/>
    <property type="molecule type" value="Genomic_DNA"/>
</dbReference>
<sequence length="213" mass="23093">MGTYNKGILGPFSGKVGTVVGASWRGKDVMRSLPKKTDRTPTEVQMLQRLKFTTVSDFLTPMSNVISLYFGSGSGELTRRNQAMSYHMKEAVTYADPVFEILYNKVLISKGDLTGVQNPTVAAAPTNKLAYTWEDNSGQGAAKPTDQLVVVVYAPAENLYFTTLNAAFRDDATAEVQLPAFFNGLEVQSWITFAAADGKAYATSVYMGAVTVS</sequence>
<proteinExistence type="predicted"/>
<name>A0ABP7T916_9FLAO</name>
<dbReference type="Proteomes" id="UP001500968">
    <property type="component" value="Unassembled WGS sequence"/>
</dbReference>
<dbReference type="InterPro" id="IPR046233">
    <property type="entry name" value="DUF6266"/>
</dbReference>
<dbReference type="RefSeq" id="WP_324690916.1">
    <property type="nucleotide sequence ID" value="NZ_BAABCR010000001.1"/>
</dbReference>
<organism evidence="1 2">
    <name type="scientific">Flavobacterium cheonhonense</name>
    <dbReference type="NCBI Taxonomy" id="706185"/>
    <lineage>
        <taxon>Bacteria</taxon>
        <taxon>Pseudomonadati</taxon>
        <taxon>Bacteroidota</taxon>
        <taxon>Flavobacteriia</taxon>
        <taxon>Flavobacteriales</taxon>
        <taxon>Flavobacteriaceae</taxon>
        <taxon>Flavobacterium</taxon>
    </lineage>
</organism>
<protein>
    <submittedName>
        <fullName evidence="1">Uncharacterized protein</fullName>
    </submittedName>
</protein>
<dbReference type="Pfam" id="PF19781">
    <property type="entry name" value="DUF6266"/>
    <property type="match status" value="1"/>
</dbReference>
<accession>A0ABP7T916</accession>
<evidence type="ECO:0000313" key="2">
    <source>
        <dbReference type="Proteomes" id="UP001500968"/>
    </source>
</evidence>